<sequence length="145" mass="15309">MSTNPKALHAASESSPDMAHDARMRLAASARDQAETARQRTVGTEEAETAGQDSHPDTLQDAALAQLGAQINVIAARFQDTSVDEMVDDVAVFARRNPLLFLGGAALAGFAAARFLKSGGGSQTSEEDAFDPWSGHLQPSKEAQQ</sequence>
<feature type="region of interest" description="Disordered" evidence="1">
    <location>
        <begin position="1"/>
        <end position="56"/>
    </location>
</feature>
<name>A0ABQ1KY30_9RHOB</name>
<keyword evidence="3" id="KW-1185">Reference proteome</keyword>
<evidence type="ECO:0000313" key="2">
    <source>
        <dbReference type="EMBL" id="GGC13998.1"/>
    </source>
</evidence>
<reference evidence="3" key="1">
    <citation type="journal article" date="2019" name="Int. J. Syst. Evol. Microbiol.">
        <title>The Global Catalogue of Microorganisms (GCM) 10K type strain sequencing project: providing services to taxonomists for standard genome sequencing and annotation.</title>
        <authorList>
            <consortium name="The Broad Institute Genomics Platform"/>
            <consortium name="The Broad Institute Genome Sequencing Center for Infectious Disease"/>
            <person name="Wu L."/>
            <person name="Ma J."/>
        </authorList>
    </citation>
    <scope>NUCLEOTIDE SEQUENCE [LARGE SCALE GENOMIC DNA]</scope>
    <source>
        <strain evidence="3">CGMCC 1.12478</strain>
    </source>
</reference>
<evidence type="ECO:0000256" key="1">
    <source>
        <dbReference type="SAM" id="MobiDB-lite"/>
    </source>
</evidence>
<feature type="region of interest" description="Disordered" evidence="1">
    <location>
        <begin position="118"/>
        <end position="145"/>
    </location>
</feature>
<accession>A0ABQ1KY30</accession>
<proteinExistence type="predicted"/>
<protein>
    <recommendedName>
        <fullName evidence="4">DUF3618 domain-containing protein</fullName>
    </recommendedName>
</protein>
<evidence type="ECO:0008006" key="4">
    <source>
        <dbReference type="Google" id="ProtNLM"/>
    </source>
</evidence>
<evidence type="ECO:0000313" key="3">
    <source>
        <dbReference type="Proteomes" id="UP000645462"/>
    </source>
</evidence>
<dbReference type="EMBL" id="BMFC01000010">
    <property type="protein sequence ID" value="GGC13998.1"/>
    <property type="molecule type" value="Genomic_DNA"/>
</dbReference>
<organism evidence="2 3">
    <name type="scientific">Marivita lacus</name>
    <dbReference type="NCBI Taxonomy" id="1323742"/>
    <lineage>
        <taxon>Bacteria</taxon>
        <taxon>Pseudomonadati</taxon>
        <taxon>Pseudomonadota</taxon>
        <taxon>Alphaproteobacteria</taxon>
        <taxon>Rhodobacterales</taxon>
        <taxon>Roseobacteraceae</taxon>
        <taxon>Marivita</taxon>
    </lineage>
</organism>
<gene>
    <name evidence="2" type="ORF">GCM10011363_33210</name>
</gene>
<comment type="caution">
    <text evidence="2">The sequence shown here is derived from an EMBL/GenBank/DDBJ whole genome shotgun (WGS) entry which is preliminary data.</text>
</comment>
<dbReference type="Proteomes" id="UP000645462">
    <property type="component" value="Unassembled WGS sequence"/>
</dbReference>
<dbReference type="RefSeq" id="WP_188483167.1">
    <property type="nucleotide sequence ID" value="NZ_BMFC01000010.1"/>
</dbReference>